<protein>
    <recommendedName>
        <fullName evidence="4">Lipopolysaccharide biosynthesis protein</fullName>
    </recommendedName>
</protein>
<evidence type="ECO:0008006" key="4">
    <source>
        <dbReference type="Google" id="ProtNLM"/>
    </source>
</evidence>
<organism evidence="2 3">
    <name type="scientific">Emticicia aquatilis</name>
    <dbReference type="NCBI Taxonomy" id="1537369"/>
    <lineage>
        <taxon>Bacteria</taxon>
        <taxon>Pseudomonadati</taxon>
        <taxon>Bacteroidota</taxon>
        <taxon>Cytophagia</taxon>
        <taxon>Cytophagales</taxon>
        <taxon>Leadbetterellaceae</taxon>
        <taxon>Emticicia</taxon>
    </lineage>
</organism>
<keyword evidence="1" id="KW-0472">Membrane</keyword>
<feature type="transmembrane region" description="Helical" evidence="1">
    <location>
        <begin position="344"/>
        <end position="362"/>
    </location>
</feature>
<keyword evidence="1" id="KW-0812">Transmembrane</keyword>
<proteinExistence type="predicted"/>
<keyword evidence="3" id="KW-1185">Reference proteome</keyword>
<evidence type="ECO:0000256" key="1">
    <source>
        <dbReference type="SAM" id="Phobius"/>
    </source>
</evidence>
<reference evidence="2" key="1">
    <citation type="journal article" date="2014" name="Int. J. Syst. Evol. Microbiol.">
        <title>Complete genome sequence of Corynebacterium casei LMG S-19264T (=DSM 44701T), isolated from a smear-ripened cheese.</title>
        <authorList>
            <consortium name="US DOE Joint Genome Institute (JGI-PGF)"/>
            <person name="Walter F."/>
            <person name="Albersmeier A."/>
            <person name="Kalinowski J."/>
            <person name="Ruckert C."/>
        </authorList>
    </citation>
    <scope>NUCLEOTIDE SEQUENCE</scope>
    <source>
        <strain evidence="2">CGMCC 1.15958</strain>
    </source>
</reference>
<comment type="caution">
    <text evidence="2">The sequence shown here is derived from an EMBL/GenBank/DDBJ whole genome shotgun (WGS) entry which is preliminary data.</text>
</comment>
<evidence type="ECO:0000313" key="3">
    <source>
        <dbReference type="Proteomes" id="UP000609064"/>
    </source>
</evidence>
<reference evidence="2" key="2">
    <citation type="submission" date="2020-09" db="EMBL/GenBank/DDBJ databases">
        <authorList>
            <person name="Sun Q."/>
            <person name="Zhou Y."/>
        </authorList>
    </citation>
    <scope>NUCLEOTIDE SEQUENCE</scope>
    <source>
        <strain evidence="2">CGMCC 1.15958</strain>
    </source>
</reference>
<dbReference type="EMBL" id="BMKK01000004">
    <property type="protein sequence ID" value="GGD56073.1"/>
    <property type="molecule type" value="Genomic_DNA"/>
</dbReference>
<keyword evidence="1" id="KW-1133">Transmembrane helix</keyword>
<gene>
    <name evidence="2" type="ORF">GCM10011514_20160</name>
</gene>
<sequence length="367" mass="41341">MKSKMAEYQTIQEEQINTKDLIKKVIGVFKLIGNEWRLLLISIALGTLISILLDVKELKDTDYTGEIQFNLESGGGQQMGLGGLGGLAGAFGIGGGATSNDLFSGGNFGLLISSKTLYERALMKEVLIGGKKTLFINFYKDSSDIAKKEWGGDLLHEPNLKAIKYRFKPKSPNDFTKEENILLSTIYEKLEAQTSLQSLDKMGSIMVLSATTNSEFLTKVWLETLLKTLEEFYIEVRTRKTRDIYDIQMVRLRELEGKLSSTDRQLANAQFQNQNAVDPTAPMRTMQLNRSNSYVSTQYYQQLAAVEQIKMQLINQTPLFTVLQPVRLPLTQRTYTIGGNTQKGALVGFFLCLVFIIMRKSYKELMN</sequence>
<dbReference type="AlphaFoldDB" id="A0A916YQ94"/>
<dbReference type="Proteomes" id="UP000609064">
    <property type="component" value="Unassembled WGS sequence"/>
</dbReference>
<name>A0A916YQ94_9BACT</name>
<accession>A0A916YQ94</accession>
<evidence type="ECO:0000313" key="2">
    <source>
        <dbReference type="EMBL" id="GGD56073.1"/>
    </source>
</evidence>